<dbReference type="InterPro" id="IPR036977">
    <property type="entry name" value="DNA_primase_Znf_CHC2"/>
</dbReference>
<feature type="domain" description="DUF7146" evidence="8">
    <location>
        <begin position="148"/>
        <end position="260"/>
    </location>
</feature>
<proteinExistence type="predicted"/>
<evidence type="ECO:0000313" key="10">
    <source>
        <dbReference type="Proteomes" id="UP001297272"/>
    </source>
</evidence>
<evidence type="ECO:0000259" key="7">
    <source>
        <dbReference type="Pfam" id="PF13362"/>
    </source>
</evidence>
<comment type="caution">
    <text evidence="9">The sequence shown here is derived from an EMBL/GenBank/DDBJ whole genome shotgun (WGS) entry which is preliminary data.</text>
</comment>
<dbReference type="Proteomes" id="UP001297272">
    <property type="component" value="Unassembled WGS sequence"/>
</dbReference>
<evidence type="ECO:0000313" key="9">
    <source>
        <dbReference type="EMBL" id="MBS9720054.1"/>
    </source>
</evidence>
<dbReference type="EMBL" id="JAFMNX010000001">
    <property type="protein sequence ID" value="MBS9720054.1"/>
    <property type="molecule type" value="Genomic_DNA"/>
</dbReference>
<name>A0ABS5RSM7_9HYPH</name>
<accession>A0ABS5RSM7</accession>
<dbReference type="InterPro" id="IPR006171">
    <property type="entry name" value="TOPRIM_dom"/>
</dbReference>
<keyword evidence="5" id="KW-0235">DNA replication</keyword>
<organism evidence="9 10">
    <name type="scientific">Tianweitania aestuarii</name>
    <dbReference type="NCBI Taxonomy" id="2814886"/>
    <lineage>
        <taxon>Bacteria</taxon>
        <taxon>Pseudomonadati</taxon>
        <taxon>Pseudomonadota</taxon>
        <taxon>Alphaproteobacteria</taxon>
        <taxon>Hyphomicrobiales</taxon>
        <taxon>Phyllobacteriaceae</taxon>
        <taxon>Tianweitania</taxon>
    </lineage>
</organism>
<dbReference type="Gene3D" id="3.90.580.10">
    <property type="entry name" value="Zinc finger, CHC2-type domain"/>
    <property type="match status" value="1"/>
</dbReference>
<evidence type="ECO:0000256" key="1">
    <source>
        <dbReference type="ARBA" id="ARBA00022478"/>
    </source>
</evidence>
<evidence type="ECO:0000256" key="6">
    <source>
        <dbReference type="ARBA" id="ARBA00023163"/>
    </source>
</evidence>
<keyword evidence="1" id="KW-0240">DNA-directed RNA polymerase</keyword>
<evidence type="ECO:0000256" key="4">
    <source>
        <dbReference type="ARBA" id="ARBA00022695"/>
    </source>
</evidence>
<dbReference type="Pfam" id="PF23639">
    <property type="entry name" value="DUF7146"/>
    <property type="match status" value="1"/>
</dbReference>
<keyword evidence="3" id="KW-0808">Transferase</keyword>
<dbReference type="RefSeq" id="WP_213983626.1">
    <property type="nucleotide sequence ID" value="NZ_JAFMNX010000001.1"/>
</dbReference>
<evidence type="ECO:0000256" key="5">
    <source>
        <dbReference type="ARBA" id="ARBA00022705"/>
    </source>
</evidence>
<gene>
    <name evidence="9" type="ORF">JYU29_05045</name>
</gene>
<evidence type="ECO:0000256" key="3">
    <source>
        <dbReference type="ARBA" id="ARBA00022679"/>
    </source>
</evidence>
<dbReference type="InterPro" id="IPR055570">
    <property type="entry name" value="DUF7146"/>
</dbReference>
<keyword evidence="2" id="KW-0639">Primosome</keyword>
<keyword evidence="10" id="KW-1185">Reference proteome</keyword>
<feature type="domain" description="Toprim" evidence="7">
    <location>
        <begin position="280"/>
        <end position="370"/>
    </location>
</feature>
<dbReference type="Pfam" id="PF13362">
    <property type="entry name" value="Toprim_3"/>
    <property type="match status" value="1"/>
</dbReference>
<protein>
    <submittedName>
        <fullName evidence="9">Toprim domain-containing protein</fullName>
    </submittedName>
</protein>
<evidence type="ECO:0000259" key="8">
    <source>
        <dbReference type="Pfam" id="PF23639"/>
    </source>
</evidence>
<keyword evidence="6" id="KW-0804">Transcription</keyword>
<sequence length="373" mass="40664">MNSKGDLDLIKGQLQDRIRDLCQRLLPDGREESGQWVAFNPIEGDYKAGRLPAFKVRLRGGVIGAWKDWRSDAAGDVIKLVAYLQGTDTSGALAWSRDFLGLKSMSREEREGMRRVSQERKVRAEKDDARRRAAKLAGAEKLFNLATTSAYAEGRPAELHALAYFTGRDVPLRAIPDLARSSFRFSSATEWWKGATWSSENGRRFKTAAGPIFPAVHSAMRQWNGVISACHVTFLDPVKPVKAPVSPPKLMFGEALGAVIEISAGPSGEPFWMTEKPAPLVVAEGIETALSFALAAPEARVWACGSLAGVGNAPIGLPCVSWVLFARDNNHGNSQAQKQFETALSKLEESGKTIRVEASHVGDDFNDLAQGEE</sequence>
<evidence type="ECO:0000256" key="2">
    <source>
        <dbReference type="ARBA" id="ARBA00022515"/>
    </source>
</evidence>
<keyword evidence="4" id="KW-0548">Nucleotidyltransferase</keyword>
<reference evidence="9 10" key="1">
    <citation type="submission" date="2021-03" db="EMBL/GenBank/DDBJ databases">
        <title>Tianweitania aestuarii sp. nov., isolated from a tidal flat.</title>
        <authorList>
            <person name="Park S."/>
            <person name="Yoon J.-H."/>
        </authorList>
    </citation>
    <scope>NUCLEOTIDE SEQUENCE [LARGE SCALE GENOMIC DNA]</scope>
    <source>
        <strain evidence="9 10">BSSL-BM11</strain>
    </source>
</reference>